<dbReference type="SMART" id="SM01133">
    <property type="entry name" value="DeoC"/>
    <property type="match status" value="1"/>
</dbReference>
<evidence type="ECO:0000256" key="7">
    <source>
        <dbReference type="PIRSR" id="PIRSR038992-1"/>
    </source>
</evidence>
<dbReference type="EMBL" id="CP010070">
    <property type="protein sequence ID" value="AIZ56913.1"/>
    <property type="molecule type" value="Genomic_DNA"/>
</dbReference>
<dbReference type="Proteomes" id="UP000030787">
    <property type="component" value="Chromosome"/>
</dbReference>
<dbReference type="KEGG" id="mear:Mpt1_c10430"/>
<dbReference type="Pfam" id="PF01791">
    <property type="entry name" value="DeoC"/>
    <property type="match status" value="1"/>
</dbReference>
<dbReference type="InterPro" id="IPR013785">
    <property type="entry name" value="Aldolase_TIM"/>
</dbReference>
<comment type="catalytic activity">
    <reaction evidence="5">
        <text>1-deoxy-D-threo-hexo-2,5-diulose 6-phosphate + L-aspartate 4-semialdehyde = 2,3-dioxopropyl phosphate + 2-amino-2,3,7-trideoxy-D-lyxo-hept-6-ulosonate</text>
        <dbReference type="Rhea" id="RHEA:25952"/>
        <dbReference type="ChEBI" id="CHEBI:58859"/>
        <dbReference type="ChEBI" id="CHEBI:58860"/>
        <dbReference type="ChEBI" id="CHEBI:58861"/>
        <dbReference type="ChEBI" id="CHEBI:537519"/>
        <dbReference type="EC" id="2.2.1.10"/>
    </reaction>
</comment>
<keyword evidence="2 5" id="KW-0808">Transferase</keyword>
<dbReference type="NCBIfam" id="TIGR01949">
    <property type="entry name" value="ADH_synth"/>
    <property type="match status" value="1"/>
</dbReference>
<dbReference type="GO" id="GO:0016836">
    <property type="term" value="F:hydro-lyase activity"/>
    <property type="evidence" value="ECO:0007669"/>
    <property type="project" value="InterPro"/>
</dbReference>
<protein>
    <recommendedName>
        <fullName evidence="5 6">2-amino-3,7-dideoxy-D-threo-hept-6-ulosonate synthase</fullName>
        <shortName evidence="5">ADH synthase</shortName>
        <shortName evidence="5">ADHS</shortName>
        <shortName evidence="5">ADTH synthase</shortName>
        <ecNumber evidence="5 6">2.2.1.10</ecNumber>
    </recommendedName>
</protein>
<organism evidence="8 9">
    <name type="scientific">Candidatus Methanoplasma termitum</name>
    <dbReference type="NCBI Taxonomy" id="1577791"/>
    <lineage>
        <taxon>Archaea</taxon>
        <taxon>Methanobacteriati</taxon>
        <taxon>Thermoplasmatota</taxon>
        <taxon>Thermoplasmata</taxon>
        <taxon>Methanomassiliicoccales</taxon>
        <taxon>Methanomassiliicoccaceae</taxon>
        <taxon>Candidatus Methanoplasma</taxon>
    </lineage>
</organism>
<feature type="binding site" evidence="5">
    <location>
        <begin position="201"/>
        <end position="202"/>
    </location>
    <ligand>
        <name>1-deoxy-D-threo-hexo-2,5-diulose 6-phosphate</name>
        <dbReference type="ChEBI" id="CHEBI:58861"/>
    </ligand>
</feature>
<dbReference type="GeneID" id="24818705"/>
<dbReference type="Gene3D" id="3.20.20.70">
    <property type="entry name" value="Aldolase class I"/>
    <property type="match status" value="1"/>
</dbReference>
<feature type="active site" description="Proton donor" evidence="5 7">
    <location>
        <position position="145"/>
    </location>
</feature>
<comment type="caution">
    <text evidence="5">Lacks conserved residue(s) required for the propagation of feature annotation.</text>
</comment>
<comment type="similarity">
    <text evidence="5">Belongs to the DeoC/FbaB aldolase family. ADHS subfamily.</text>
</comment>
<comment type="function">
    <text evidence="5">Catalyzes a transaldol reaction between 6-deoxy-5-ketofructose 1-phosphate (DKFP) and L-aspartate semialdehyde (ASA) with an elimination of hydroxypyruvaldehyde phosphate to yield 2-amino-3,7-dideoxy-D-threo-hept-6-ulosonate (ADH). Plays a key role in an alternative pathway of the biosynthesis of 3-dehydroquinate (DHQ), which is involved in the canonical pathway for the biosynthesis of aromatic amino acids.</text>
</comment>
<dbReference type="InterPro" id="IPR002915">
    <property type="entry name" value="DeoC/FbaB/LacD_aldolase"/>
</dbReference>
<dbReference type="GO" id="GO:0008652">
    <property type="term" value="P:amino acid biosynthetic process"/>
    <property type="evidence" value="ECO:0007669"/>
    <property type="project" value="UniProtKB-KW"/>
</dbReference>
<dbReference type="InterPro" id="IPR010210">
    <property type="entry name" value="ADH_synthase"/>
</dbReference>
<dbReference type="InterPro" id="IPR041720">
    <property type="entry name" value="FbaB-like"/>
</dbReference>
<dbReference type="OrthoDB" id="50091at2157"/>
<reference evidence="8 9" key="1">
    <citation type="journal article" date="2014" name="Appl. Environ. Microbiol.">
        <title>Comparative Genome Analysis of 'Candidatus Methanoplasma termitum' Indicates a New Mode of Energy Metabolism in the Seventh Order of Methanogens.</title>
        <authorList>
            <person name="Lang K."/>
            <person name="Schuldes J."/>
            <person name="Klingl A."/>
            <person name="Poehlein A."/>
            <person name="Daniel R."/>
            <person name="Brune A."/>
        </authorList>
    </citation>
    <scope>NUCLEOTIDE SEQUENCE [LARGE SCALE GENOMIC DNA]</scope>
    <source>
        <strain evidence="9">Mpt1</strain>
    </source>
</reference>
<dbReference type="PANTHER" id="PTHR47916">
    <property type="entry name" value="FRUCTOSE-BISPHOSPHATE ALDOLASE CLASS 1"/>
    <property type="match status" value="1"/>
</dbReference>
<keyword evidence="9" id="KW-1185">Reference proteome</keyword>
<name>A0A0A7LD29_9ARCH</name>
<dbReference type="PIRSF" id="PIRSF038992">
    <property type="entry name" value="Aldolase_Ia"/>
    <property type="match status" value="1"/>
</dbReference>
<evidence type="ECO:0000256" key="5">
    <source>
        <dbReference type="HAMAP-Rule" id="MF_00960"/>
    </source>
</evidence>
<dbReference type="PANTHER" id="PTHR47916:SF1">
    <property type="entry name" value="3-HYDROXY-5-PHOSPHONOOXYPENTANE-2,4-DIONE THIOLASE"/>
    <property type="match status" value="1"/>
</dbReference>
<feature type="active site" description="Schiff-base intermediate with dihydroxyacetone-P" evidence="7">
    <location>
        <position position="176"/>
    </location>
</feature>
<evidence type="ECO:0000256" key="6">
    <source>
        <dbReference type="NCBIfam" id="TIGR01949"/>
    </source>
</evidence>
<dbReference type="RefSeq" id="WP_048112827.1">
    <property type="nucleotide sequence ID" value="NZ_CP010070.1"/>
</dbReference>
<evidence type="ECO:0000313" key="9">
    <source>
        <dbReference type="Proteomes" id="UP000030787"/>
    </source>
</evidence>
<dbReference type="GO" id="GO:0009073">
    <property type="term" value="P:aromatic amino acid family biosynthetic process"/>
    <property type="evidence" value="ECO:0007669"/>
    <property type="project" value="UniProtKB-UniRule"/>
</dbReference>
<feature type="binding site" evidence="5">
    <location>
        <begin position="229"/>
        <end position="230"/>
    </location>
    <ligand>
        <name>1-deoxy-D-threo-hexo-2,5-diulose 6-phosphate</name>
        <dbReference type="ChEBI" id="CHEBI:58861"/>
    </ligand>
</feature>
<feature type="active site" description="Proton acceptor" evidence="5">
    <location>
        <position position="25"/>
    </location>
</feature>
<feature type="active site" description="Schiff-base intermediate with substrate" evidence="5">
    <location>
        <position position="176"/>
    </location>
</feature>
<evidence type="ECO:0000256" key="3">
    <source>
        <dbReference type="ARBA" id="ARBA00023141"/>
    </source>
</evidence>
<dbReference type="GO" id="GO:0016744">
    <property type="term" value="F:transketolase or transaldolase activity"/>
    <property type="evidence" value="ECO:0007669"/>
    <property type="project" value="UniProtKB-UniRule"/>
</dbReference>
<dbReference type="STRING" id="1577791.Mpt1_c10430"/>
<dbReference type="SUPFAM" id="SSF51569">
    <property type="entry name" value="Aldolase"/>
    <property type="match status" value="1"/>
</dbReference>
<dbReference type="EC" id="2.2.1.10" evidence="5 6"/>
<dbReference type="GO" id="GO:0004332">
    <property type="term" value="F:fructose-bisphosphate aldolase activity"/>
    <property type="evidence" value="ECO:0007669"/>
    <property type="project" value="InterPro"/>
</dbReference>
<keyword evidence="4 5" id="KW-0704">Schiff base</keyword>
<dbReference type="AlphaFoldDB" id="A0A0A7LD29"/>
<keyword evidence="1 5" id="KW-0028">Amino-acid biosynthesis</keyword>
<feature type="binding site" evidence="5">
    <location>
        <begin position="145"/>
        <end position="147"/>
    </location>
    <ligand>
        <name>1-deoxy-D-threo-hexo-2,5-diulose 6-phosphate</name>
        <dbReference type="ChEBI" id="CHEBI:58861"/>
    </ligand>
</feature>
<proteinExistence type="inferred from homology"/>
<comment type="subunit">
    <text evidence="5">Homodecamer.</text>
</comment>
<gene>
    <name evidence="8" type="primary">aroA'2</name>
    <name evidence="5" type="synonym">aroA'</name>
    <name evidence="8" type="ORF">Mpt1_c10430</name>
</gene>
<dbReference type="HAMAP" id="MF_00960">
    <property type="entry name" value="ADH_synthase"/>
    <property type="match status" value="1"/>
</dbReference>
<keyword evidence="3 5" id="KW-0057">Aromatic amino acid biosynthesis</keyword>
<sequence>MFGKNIRMERIMDRETGNAVIVPMDHGTSIGPIDGIIDMKTTVNAVSGGGATAVLMQKGLVPYGHRTSGHDVGLILHLSASTNLGLTSDSKVLVATVEEAIKLGADAVSIHVNLGAETEPQMLTDFGKVSRDCAEWGIPLLAMVYPRGPTIKNQYDPEKVAHCARVGAELGADLIKVSYTGDIDSFKTVVKGALAPILIAGGPKMSSDMDILNMVYDSMQAGGRGVSIGRNIFQHKRPQAMTDAISGIVLKGMDVKEAAKLLK</sequence>
<dbReference type="CDD" id="cd00958">
    <property type="entry name" value="DhnA"/>
    <property type="match status" value="1"/>
</dbReference>
<evidence type="ECO:0000313" key="8">
    <source>
        <dbReference type="EMBL" id="AIZ56913.1"/>
    </source>
</evidence>
<dbReference type="NCBIfam" id="NF005556">
    <property type="entry name" value="PRK07226.1"/>
    <property type="match status" value="1"/>
</dbReference>
<evidence type="ECO:0000256" key="4">
    <source>
        <dbReference type="ARBA" id="ARBA00023270"/>
    </source>
</evidence>
<accession>A0A0A7LD29</accession>
<evidence type="ECO:0000256" key="2">
    <source>
        <dbReference type="ARBA" id="ARBA00022679"/>
    </source>
</evidence>
<evidence type="ECO:0000256" key="1">
    <source>
        <dbReference type="ARBA" id="ARBA00022605"/>
    </source>
</evidence>
<dbReference type="InterPro" id="IPR050456">
    <property type="entry name" value="DeoC/FbaB_aldolase"/>
</dbReference>
<dbReference type="HOGENOM" id="CLU_057069_2_0_2"/>